<proteinExistence type="inferred from homology"/>
<feature type="transmembrane region" description="Helical" evidence="16">
    <location>
        <begin position="31"/>
        <end position="49"/>
    </location>
</feature>
<dbReference type="InterPro" id="IPR036138">
    <property type="entry name" value="PBP_dimer_sf"/>
</dbReference>
<organism evidence="19 20">
    <name type="scientific">Microvirgula aerodenitrificans</name>
    <dbReference type="NCBI Taxonomy" id="57480"/>
    <lineage>
        <taxon>Bacteria</taxon>
        <taxon>Pseudomonadati</taxon>
        <taxon>Pseudomonadota</taxon>
        <taxon>Betaproteobacteria</taxon>
        <taxon>Neisseriales</taxon>
        <taxon>Aquaspirillaceae</taxon>
        <taxon>Microvirgula</taxon>
    </lineage>
</organism>
<accession>A0A2S0P874</accession>
<keyword evidence="8 16" id="KW-0378">Hydrolase</keyword>
<evidence type="ECO:0000256" key="10">
    <source>
        <dbReference type="ARBA" id="ARBA00022984"/>
    </source>
</evidence>
<feature type="domain" description="Penicillin-binding protein dimerisation" evidence="18">
    <location>
        <begin position="72"/>
        <end position="220"/>
    </location>
</feature>
<dbReference type="AlphaFoldDB" id="A0A2S0P874"/>
<dbReference type="STRING" id="1122240.GCA_000620105_01103"/>
<dbReference type="InterPro" id="IPR050515">
    <property type="entry name" value="Beta-lactam/transpept"/>
</dbReference>
<evidence type="ECO:0000256" key="2">
    <source>
        <dbReference type="ARBA" id="ARBA00022475"/>
    </source>
</evidence>
<dbReference type="InterPro" id="IPR037532">
    <property type="entry name" value="FtsI_transpept"/>
</dbReference>
<dbReference type="SUPFAM" id="SSF56601">
    <property type="entry name" value="beta-lactamase/transpeptidase-like"/>
    <property type="match status" value="1"/>
</dbReference>
<dbReference type="PANTHER" id="PTHR30627:SF1">
    <property type="entry name" value="PEPTIDOGLYCAN D,D-TRANSPEPTIDASE FTSI"/>
    <property type="match status" value="1"/>
</dbReference>
<keyword evidence="10 16" id="KW-0573">Peptidoglycan synthesis</keyword>
<dbReference type="HAMAP" id="MF_02080">
    <property type="entry name" value="FtsI_transpept"/>
    <property type="match status" value="1"/>
</dbReference>
<dbReference type="EC" id="3.4.16.4" evidence="16"/>
<keyword evidence="9 16" id="KW-0133">Cell shape</keyword>
<evidence type="ECO:0000256" key="14">
    <source>
        <dbReference type="ARBA" id="ARBA00023306"/>
    </source>
</evidence>
<keyword evidence="14 16" id="KW-0131">Cell cycle</keyword>
<sequence length="587" mass="64523">MTRVGAIHTPRGGIPRRQNQSLRLPASRVKIVGCVLGVLFGALLARAIYLQVIKQDFLQGQGSARYSRTLTLEATRGMITDRNGEPLAISTPVQSIWASPADMDAVPVEKINALARLLDLKPEDIARKFADKRREFVYLKRQIRPELADEVVKLAIPGVSTQREYRRYYPAGEIMAQVVGYTGMDGRGQEGMELSRDKMLAGHAGSRHVIKDRRGHIVEDVAAIERPRDGQTLALSLDRRVQYLAYRELKAGMEASGAKAGGIVVLDAQTGETLALVNLPTYNPNNRWDLKPAEMRNRVLSDQYEPGSIMKPLVIAKAFDDHLIRAEQVFDTRSYTIGPALIKDTHLYPELDIGGILQKSSNVGASKIALLLQQKTMWQFFNDIGFGRRPQTGFPGEAAGHVRPWKTWRPIEQATMGYGHGISVSLIQMARAYTVFTNDGEMLPISFTKLDAPLPGKSIISAQTARTIRHMMIKVTEPGGTAPRAQVLGYHVAGKTGTALKLEGGRYVKKYVASFVGFAPATRPRLIVAVMFDEPGNERGMIYGGISAAPVFAKVMADGLRMLGVEPDAPTNNTLFPADVPLVKEET</sequence>
<keyword evidence="11 16" id="KW-1133">Transmembrane helix</keyword>
<evidence type="ECO:0000256" key="15">
    <source>
        <dbReference type="ARBA" id="ARBA00023316"/>
    </source>
</evidence>
<dbReference type="KEGG" id="maer:DAI18_05235"/>
<keyword evidence="13 16" id="KW-0717">Septation</keyword>
<feature type="domain" description="Penicillin-binding protein transpeptidase" evidence="17">
    <location>
        <begin position="261"/>
        <end position="556"/>
    </location>
</feature>
<reference evidence="19 20" key="1">
    <citation type="submission" date="2018-04" db="EMBL/GenBank/DDBJ databases">
        <title>Denitrifier Microvirgula.</title>
        <authorList>
            <person name="Anderson E."/>
            <person name="Jang J."/>
            <person name="Ishii S."/>
        </authorList>
    </citation>
    <scope>NUCLEOTIDE SEQUENCE [LARGE SCALE GENOMIC DNA]</scope>
    <source>
        <strain evidence="19 20">BE2.4</strain>
    </source>
</reference>
<evidence type="ECO:0000256" key="9">
    <source>
        <dbReference type="ARBA" id="ARBA00022960"/>
    </source>
</evidence>
<keyword evidence="20" id="KW-1185">Reference proteome</keyword>
<dbReference type="PANTHER" id="PTHR30627">
    <property type="entry name" value="PEPTIDOGLYCAN D,D-TRANSPEPTIDASE"/>
    <property type="match status" value="1"/>
</dbReference>
<dbReference type="Gene3D" id="3.30.450.330">
    <property type="match status" value="1"/>
</dbReference>
<dbReference type="Gene3D" id="3.90.1310.10">
    <property type="entry name" value="Penicillin-binding protein 2a (Domain 2)"/>
    <property type="match status" value="1"/>
</dbReference>
<evidence type="ECO:0000259" key="18">
    <source>
        <dbReference type="Pfam" id="PF03717"/>
    </source>
</evidence>
<evidence type="ECO:0000256" key="1">
    <source>
        <dbReference type="ARBA" id="ARBA00004370"/>
    </source>
</evidence>
<dbReference type="GO" id="GO:0006508">
    <property type="term" value="P:proteolysis"/>
    <property type="evidence" value="ECO:0007669"/>
    <property type="project" value="UniProtKB-KW"/>
</dbReference>
<dbReference type="InterPro" id="IPR012338">
    <property type="entry name" value="Beta-lactam/transpept-like"/>
</dbReference>
<evidence type="ECO:0000313" key="20">
    <source>
        <dbReference type="Proteomes" id="UP000244173"/>
    </source>
</evidence>
<name>A0A2S0P874_9NEIS</name>
<dbReference type="SUPFAM" id="SSF56519">
    <property type="entry name" value="Penicillin binding protein dimerisation domain"/>
    <property type="match status" value="1"/>
</dbReference>
<dbReference type="InterPro" id="IPR001460">
    <property type="entry name" value="PCN-bd_Tpept"/>
</dbReference>
<gene>
    <name evidence="16" type="primary">ftsI</name>
    <name evidence="19" type="ORF">DAI18_05235</name>
</gene>
<evidence type="ECO:0000256" key="6">
    <source>
        <dbReference type="ARBA" id="ARBA00022670"/>
    </source>
</evidence>
<comment type="pathway">
    <text evidence="16">Cell wall biogenesis; peptidoglycan biosynthesis.</text>
</comment>
<protein>
    <recommendedName>
        <fullName evidence="16">Peptidoglycan D,D-transpeptidase FtsI</fullName>
        <ecNumber evidence="16">3.4.16.4</ecNumber>
    </recommendedName>
    <alternativeName>
        <fullName evidence="16">Penicillin-binding protein 3</fullName>
        <shortName evidence="16">PBP-3</shortName>
    </alternativeName>
</protein>
<dbReference type="GO" id="GO:0071555">
    <property type="term" value="P:cell wall organization"/>
    <property type="evidence" value="ECO:0007669"/>
    <property type="project" value="UniProtKB-KW"/>
</dbReference>
<dbReference type="GO" id="GO:0043093">
    <property type="term" value="P:FtsZ-dependent cytokinesis"/>
    <property type="evidence" value="ECO:0007669"/>
    <property type="project" value="UniProtKB-UniRule"/>
</dbReference>
<evidence type="ECO:0000256" key="12">
    <source>
        <dbReference type="ARBA" id="ARBA00023136"/>
    </source>
</evidence>
<keyword evidence="15 16" id="KW-0961">Cell wall biogenesis/degradation</keyword>
<dbReference type="InterPro" id="IPR005311">
    <property type="entry name" value="PBP_dimer"/>
</dbReference>
<keyword evidence="12 16" id="KW-0472">Membrane</keyword>
<dbReference type="EMBL" id="CP028519">
    <property type="protein sequence ID" value="AVY93513.1"/>
    <property type="molecule type" value="Genomic_DNA"/>
</dbReference>
<comment type="function">
    <text evidence="16">Catalyzes cross-linking of the peptidoglycan cell wall at the division septum.</text>
</comment>
<evidence type="ECO:0000256" key="4">
    <source>
        <dbReference type="ARBA" id="ARBA00022618"/>
    </source>
</evidence>
<evidence type="ECO:0000256" key="5">
    <source>
        <dbReference type="ARBA" id="ARBA00022645"/>
    </source>
</evidence>
<dbReference type="Proteomes" id="UP000244173">
    <property type="component" value="Chromosome"/>
</dbReference>
<feature type="active site" description="Acyl-ester intermediate" evidence="16">
    <location>
        <position position="308"/>
    </location>
</feature>
<dbReference type="Gene3D" id="3.40.710.10">
    <property type="entry name" value="DD-peptidase/beta-lactamase superfamily"/>
    <property type="match status" value="1"/>
</dbReference>
<evidence type="ECO:0000256" key="8">
    <source>
        <dbReference type="ARBA" id="ARBA00022801"/>
    </source>
</evidence>
<evidence type="ECO:0000256" key="3">
    <source>
        <dbReference type="ARBA" id="ARBA00022519"/>
    </source>
</evidence>
<dbReference type="GO" id="GO:0000917">
    <property type="term" value="P:division septum assembly"/>
    <property type="evidence" value="ECO:0007669"/>
    <property type="project" value="UniProtKB-KW"/>
</dbReference>
<dbReference type="GO" id="GO:0009002">
    <property type="term" value="F:serine-type D-Ala-D-Ala carboxypeptidase activity"/>
    <property type="evidence" value="ECO:0007669"/>
    <property type="project" value="UniProtKB-UniRule"/>
</dbReference>
<dbReference type="RefSeq" id="WP_036385458.1">
    <property type="nucleotide sequence ID" value="NZ_CALFSO010000075.1"/>
</dbReference>
<evidence type="ECO:0000256" key="13">
    <source>
        <dbReference type="ARBA" id="ARBA00023210"/>
    </source>
</evidence>
<dbReference type="GO" id="GO:0008955">
    <property type="term" value="F:peptidoglycan glycosyltransferase activity"/>
    <property type="evidence" value="ECO:0007669"/>
    <property type="project" value="InterPro"/>
</dbReference>
<evidence type="ECO:0000256" key="16">
    <source>
        <dbReference type="HAMAP-Rule" id="MF_02080"/>
    </source>
</evidence>
<comment type="catalytic activity">
    <reaction evidence="16">
        <text>Preferential cleavage: (Ac)2-L-Lys-D-Ala-|-D-Ala. Also transpeptidation of peptidyl-alanyl moieties that are N-acyl substituents of D-alanine.</text>
        <dbReference type="EC" id="3.4.16.4"/>
    </reaction>
</comment>
<dbReference type="GO" id="GO:0008360">
    <property type="term" value="P:regulation of cell shape"/>
    <property type="evidence" value="ECO:0007669"/>
    <property type="project" value="UniProtKB-KW"/>
</dbReference>
<dbReference type="GO" id="GO:0008658">
    <property type="term" value="F:penicillin binding"/>
    <property type="evidence" value="ECO:0007669"/>
    <property type="project" value="InterPro"/>
</dbReference>
<evidence type="ECO:0000259" key="17">
    <source>
        <dbReference type="Pfam" id="PF00905"/>
    </source>
</evidence>
<dbReference type="OrthoDB" id="9789078at2"/>
<keyword evidence="3 16" id="KW-0997">Cell inner membrane</keyword>
<evidence type="ECO:0000256" key="7">
    <source>
        <dbReference type="ARBA" id="ARBA00022692"/>
    </source>
</evidence>
<dbReference type="Pfam" id="PF00905">
    <property type="entry name" value="Transpeptidase"/>
    <property type="match status" value="1"/>
</dbReference>
<dbReference type="GO" id="GO:0005886">
    <property type="term" value="C:plasma membrane"/>
    <property type="evidence" value="ECO:0007669"/>
    <property type="project" value="UniProtKB-SubCell"/>
</dbReference>
<evidence type="ECO:0000256" key="11">
    <source>
        <dbReference type="ARBA" id="ARBA00022989"/>
    </source>
</evidence>
<evidence type="ECO:0000313" key="19">
    <source>
        <dbReference type="EMBL" id="AVY93513.1"/>
    </source>
</evidence>
<keyword evidence="2 16" id="KW-1003">Cell membrane</keyword>
<keyword evidence="7 16" id="KW-0812">Transmembrane</keyword>
<comment type="subcellular location">
    <subcellularLocation>
        <location evidence="16">Cell inner membrane</location>
        <topology evidence="16">Single-pass membrane protein</topology>
    </subcellularLocation>
    <subcellularLocation>
        <location evidence="1">Membrane</location>
    </subcellularLocation>
</comment>
<keyword evidence="4 16" id="KW-0132">Cell division</keyword>
<keyword evidence="5 16" id="KW-0121">Carboxypeptidase</keyword>
<dbReference type="UniPathway" id="UPA00219"/>
<dbReference type="Pfam" id="PF03717">
    <property type="entry name" value="PBP_dimer"/>
    <property type="match status" value="1"/>
</dbReference>
<keyword evidence="6 16" id="KW-0645">Protease</keyword>
<comment type="similarity">
    <text evidence="16">Belongs to the transpeptidase family. FtsI subfamily.</text>
</comment>
<dbReference type="GO" id="GO:0009252">
    <property type="term" value="P:peptidoglycan biosynthetic process"/>
    <property type="evidence" value="ECO:0007669"/>
    <property type="project" value="UniProtKB-UniRule"/>
</dbReference>